<dbReference type="EMBL" id="CAJVPW010005838">
    <property type="protein sequence ID" value="CAG8561109.1"/>
    <property type="molecule type" value="Genomic_DNA"/>
</dbReference>
<comment type="caution">
    <text evidence="1">The sequence shown here is derived from an EMBL/GenBank/DDBJ whole genome shotgun (WGS) entry which is preliminary data.</text>
</comment>
<accession>A0ACA9M5C6</accession>
<gene>
    <name evidence="1" type="ORF">SPELUC_LOCUS5608</name>
</gene>
<keyword evidence="2" id="KW-1185">Reference proteome</keyword>
<proteinExistence type="predicted"/>
<dbReference type="Proteomes" id="UP000789366">
    <property type="component" value="Unassembled WGS sequence"/>
</dbReference>
<protein>
    <submittedName>
        <fullName evidence="1">3215_t:CDS:1</fullName>
    </submittedName>
</protein>
<evidence type="ECO:0000313" key="1">
    <source>
        <dbReference type="EMBL" id="CAG8561109.1"/>
    </source>
</evidence>
<name>A0ACA9M5C6_9GLOM</name>
<evidence type="ECO:0000313" key="2">
    <source>
        <dbReference type="Proteomes" id="UP000789366"/>
    </source>
</evidence>
<sequence length="117" mass="13364">DIHENEVVSENVVPENITSKNVVPKKHDITKSHNQKVGLIVGDFVRASSFQRKNSQISVVIAFEGLDVFLENNALNELLQSNVLTKSDLNILEENYHKKIIKKFFSKNTFNNCTFNF</sequence>
<feature type="non-terminal residue" evidence="1">
    <location>
        <position position="1"/>
    </location>
</feature>
<reference evidence="1" key="1">
    <citation type="submission" date="2021-06" db="EMBL/GenBank/DDBJ databases">
        <authorList>
            <person name="Kallberg Y."/>
            <person name="Tangrot J."/>
            <person name="Rosling A."/>
        </authorList>
    </citation>
    <scope>NUCLEOTIDE SEQUENCE</scope>
    <source>
        <strain evidence="1">28 12/20/2015</strain>
    </source>
</reference>
<organism evidence="1 2">
    <name type="scientific">Cetraspora pellucida</name>
    <dbReference type="NCBI Taxonomy" id="1433469"/>
    <lineage>
        <taxon>Eukaryota</taxon>
        <taxon>Fungi</taxon>
        <taxon>Fungi incertae sedis</taxon>
        <taxon>Mucoromycota</taxon>
        <taxon>Glomeromycotina</taxon>
        <taxon>Glomeromycetes</taxon>
        <taxon>Diversisporales</taxon>
        <taxon>Gigasporaceae</taxon>
        <taxon>Cetraspora</taxon>
    </lineage>
</organism>